<sequence>MAAPQTVTVEYNDNLAIITLNNQEKLNALSQEDYYKLGSTLREIAQHDEVLVTLLIGKGRFFSAGANITRPPPDANKTPPRQYWLRALVLNNIDLADAFYTHPKILVTALNGPVIGLSAAVIAHSDFIFATPNAYLLTPFSSLGLVTEGGASLAFVRRLGISKAKEALLSSRRIPVEELQQVGFVNKVLDAGGDEERFRDMVLGEIRGRFGDHLVGSSVLEIKRLLREPGDREFGAQAVQEVFGGLRRFVDGIPQAEFRKIATGEKRHKL</sequence>
<evidence type="ECO:0000256" key="2">
    <source>
        <dbReference type="ARBA" id="ARBA00005005"/>
    </source>
</evidence>
<evidence type="ECO:0000256" key="4">
    <source>
        <dbReference type="ARBA" id="ARBA00023140"/>
    </source>
</evidence>
<gene>
    <name evidence="6" type="ORF">P875_00053233</name>
</gene>
<dbReference type="STRING" id="1403190.A0A0F0HYG3"/>
<organism evidence="6 7">
    <name type="scientific">Aspergillus parasiticus (strain ATCC 56775 / NRRL 5862 / SRRC 143 / SU-1)</name>
    <dbReference type="NCBI Taxonomy" id="1403190"/>
    <lineage>
        <taxon>Eukaryota</taxon>
        <taxon>Fungi</taxon>
        <taxon>Dikarya</taxon>
        <taxon>Ascomycota</taxon>
        <taxon>Pezizomycotina</taxon>
        <taxon>Eurotiomycetes</taxon>
        <taxon>Eurotiomycetidae</taxon>
        <taxon>Eurotiales</taxon>
        <taxon>Aspergillaceae</taxon>
        <taxon>Aspergillus</taxon>
        <taxon>Aspergillus subgen. Circumdati</taxon>
    </lineage>
</organism>
<dbReference type="InterPro" id="IPR029045">
    <property type="entry name" value="ClpP/crotonase-like_dom_sf"/>
</dbReference>
<comment type="similarity">
    <text evidence="3">Belongs to the enoyl-CoA hydratase/isomerase family.</text>
</comment>
<reference evidence="6 7" key="1">
    <citation type="submission" date="2015-02" db="EMBL/GenBank/DDBJ databases">
        <title>Draft genome sequence of Aspergillus parasiticus SU-1.</title>
        <authorList>
            <person name="Yu J."/>
            <person name="Fedorova N."/>
            <person name="Yin Y."/>
            <person name="Losada L."/>
            <person name="Zafar N."/>
            <person name="Taujale R."/>
            <person name="Ehrlich K.C."/>
            <person name="Bhatnagar D."/>
            <person name="Cleveland T.E."/>
            <person name="Bennett J.W."/>
            <person name="Nierman W.C."/>
        </authorList>
    </citation>
    <scope>NUCLEOTIDE SEQUENCE [LARGE SCALE GENOMIC DNA]</scope>
    <source>
        <strain evidence="7">ATCC 56775 / NRRL 5862 / SRRC 143 / SU-1</strain>
    </source>
</reference>
<dbReference type="PANTHER" id="PTHR43684:SF1">
    <property type="entry name" value="ENOYL-COA DELTA ISOMERASE 2"/>
    <property type="match status" value="1"/>
</dbReference>
<keyword evidence="5" id="KW-0413">Isomerase</keyword>
<dbReference type="SUPFAM" id="SSF52096">
    <property type="entry name" value="ClpP/crotonase"/>
    <property type="match status" value="1"/>
</dbReference>
<evidence type="ECO:0000256" key="5">
    <source>
        <dbReference type="ARBA" id="ARBA00023235"/>
    </source>
</evidence>
<dbReference type="EMBL" id="JZEE01000738">
    <property type="protein sequence ID" value="KJK60549.1"/>
    <property type="molecule type" value="Genomic_DNA"/>
</dbReference>
<dbReference type="OrthoDB" id="448450at2759"/>
<comment type="subcellular location">
    <subcellularLocation>
        <location evidence="1">Peroxisome</location>
    </subcellularLocation>
</comment>
<proteinExistence type="inferred from homology"/>
<evidence type="ECO:0000256" key="3">
    <source>
        <dbReference type="ARBA" id="ARBA00005254"/>
    </source>
</evidence>
<evidence type="ECO:0000256" key="1">
    <source>
        <dbReference type="ARBA" id="ARBA00004275"/>
    </source>
</evidence>
<dbReference type="Proteomes" id="UP000033540">
    <property type="component" value="Unassembled WGS sequence"/>
</dbReference>
<dbReference type="InterPro" id="IPR001753">
    <property type="entry name" value="Enoyl-CoA_hydra/iso"/>
</dbReference>
<dbReference type="InterPro" id="IPR051053">
    <property type="entry name" value="ECH/Chromodomain_protein"/>
</dbReference>
<dbReference type="GO" id="GO:0005782">
    <property type="term" value="C:peroxisomal matrix"/>
    <property type="evidence" value="ECO:0007669"/>
    <property type="project" value="TreeGrafter"/>
</dbReference>
<dbReference type="AlphaFoldDB" id="A0A0F0HYG3"/>
<name>A0A0F0HYG3_ASPPU</name>
<dbReference type="Pfam" id="PF00378">
    <property type="entry name" value="ECH_1"/>
    <property type="match status" value="1"/>
</dbReference>
<evidence type="ECO:0000313" key="6">
    <source>
        <dbReference type="EMBL" id="KJK60549.1"/>
    </source>
</evidence>
<dbReference type="GO" id="GO:0006635">
    <property type="term" value="P:fatty acid beta-oxidation"/>
    <property type="evidence" value="ECO:0007669"/>
    <property type="project" value="TreeGrafter"/>
</dbReference>
<dbReference type="Gene3D" id="3.90.226.10">
    <property type="entry name" value="2-enoyl-CoA Hydratase, Chain A, domain 1"/>
    <property type="match status" value="1"/>
</dbReference>
<comment type="pathway">
    <text evidence="2">Lipid metabolism; fatty acid beta-oxidation.</text>
</comment>
<dbReference type="FunFam" id="3.90.226.10:FF:000048">
    <property type="entry name" value="3,2-trans-enoyl-CoA isomerase"/>
    <property type="match status" value="1"/>
</dbReference>
<keyword evidence="4" id="KW-0576">Peroxisome</keyword>
<dbReference type="GO" id="GO:0004165">
    <property type="term" value="F:delta(3)-delta(2)-enoyl-CoA isomerase activity"/>
    <property type="evidence" value="ECO:0007669"/>
    <property type="project" value="UniProtKB-ARBA"/>
</dbReference>
<dbReference type="CDD" id="cd06558">
    <property type="entry name" value="crotonase-like"/>
    <property type="match status" value="1"/>
</dbReference>
<accession>A0A0F0HYG3</accession>
<protein>
    <submittedName>
        <fullName evidence="6">Crotonase-like protein</fullName>
    </submittedName>
</protein>
<evidence type="ECO:0000313" key="7">
    <source>
        <dbReference type="Proteomes" id="UP000033540"/>
    </source>
</evidence>
<comment type="caution">
    <text evidence="6">The sequence shown here is derived from an EMBL/GenBank/DDBJ whole genome shotgun (WGS) entry which is preliminary data.</text>
</comment>
<dbReference type="PANTHER" id="PTHR43684">
    <property type="match status" value="1"/>
</dbReference>